<gene>
    <name evidence="1" type="ORF">FAJ35_11055</name>
</gene>
<dbReference type="RefSeq" id="WP_105131348.1">
    <property type="nucleotide sequence ID" value="NZ_CP032064.1"/>
</dbReference>
<dbReference type="AlphaFoldDB" id="A0A4T2GJH5"/>
<dbReference type="Proteomes" id="UP000309259">
    <property type="component" value="Unassembled WGS sequence"/>
</dbReference>
<name>A0A4T2GJH5_STRSU</name>
<accession>A0A4T2GJH5</accession>
<protein>
    <recommendedName>
        <fullName evidence="3">Ketol-acid reductoisomerase</fullName>
    </recommendedName>
</protein>
<sequence>MDLKDTKYITDKLFQLEQLVLDIYAELERQNPQFAPISWYVYHLGLDDEQASELMQYFLFQQDKSLEELTDWLEEWVATNRYPYPRDFIEKMARRYHEEVTRAVDRADASLSLEDLEQLKASGAFDGLDDFEE</sequence>
<reference evidence="1 2" key="1">
    <citation type="submission" date="2019-04" db="EMBL/GenBank/DDBJ databases">
        <title>Genome analysis of Streptococcus suis strain WUSS327.</title>
        <authorList>
            <person name="Chen H."/>
            <person name="Gao X."/>
            <person name="Wu Z."/>
        </authorList>
    </citation>
    <scope>NUCLEOTIDE SEQUENCE [LARGE SCALE GENOMIC DNA]</scope>
    <source>
        <strain evidence="1 2">WUSS327</strain>
    </source>
</reference>
<evidence type="ECO:0000313" key="1">
    <source>
        <dbReference type="EMBL" id="TIH99075.1"/>
    </source>
</evidence>
<evidence type="ECO:0008006" key="3">
    <source>
        <dbReference type="Google" id="ProtNLM"/>
    </source>
</evidence>
<comment type="caution">
    <text evidence="1">The sequence shown here is derived from an EMBL/GenBank/DDBJ whole genome shotgun (WGS) entry which is preliminary data.</text>
</comment>
<proteinExistence type="predicted"/>
<evidence type="ECO:0000313" key="2">
    <source>
        <dbReference type="Proteomes" id="UP000309259"/>
    </source>
</evidence>
<dbReference type="EMBL" id="SSXL01000057">
    <property type="protein sequence ID" value="TIH99075.1"/>
    <property type="molecule type" value="Genomic_DNA"/>
</dbReference>
<organism evidence="1 2">
    <name type="scientific">Streptococcus suis</name>
    <dbReference type="NCBI Taxonomy" id="1307"/>
    <lineage>
        <taxon>Bacteria</taxon>
        <taxon>Bacillati</taxon>
        <taxon>Bacillota</taxon>
        <taxon>Bacilli</taxon>
        <taxon>Lactobacillales</taxon>
        <taxon>Streptococcaceae</taxon>
        <taxon>Streptococcus</taxon>
    </lineage>
</organism>